<dbReference type="SUPFAM" id="SSF69255">
    <property type="entry name" value="gp5 N-terminal domain-like"/>
    <property type="match status" value="1"/>
</dbReference>
<dbReference type="OrthoDB" id="1907165at2"/>
<dbReference type="EMBL" id="HE965806">
    <property type="protein sequence ID" value="CCJ54564.1"/>
    <property type="molecule type" value="Genomic_DNA"/>
</dbReference>
<sequence length="787" mass="86175">METILAMAERIVRALTPLPPQALQFRSMHGHEGLSALYEFEVDLLAATHTLELKSLLGKPVSLEIETGGAPRYLSGQATRCALVGREGDSARQYVYRVTMRPWLWYLTQTSDSKIFQQMSVVDVLRQVLADYPFPVEYRLAGSYRRWEYCVQYQETDFAFVSRLMEHEGIYYWFRHESGRHTLVLTDDITQHDECPGAAQLPYYGPDRATVPQEQYVSQWQVAEEITPDGFATVDYDFKKPAASLDAQSSNPGAYEPGGLQVYEWLGGYTEPDQGERYSRIRLEALQAHGESVTGACNVRAFAPGYLFTLRNHPRPAENRQYLIAQAHYRIQEGGYASGAEDAVFDIDFRVLPATVPFRVARATPVPRTHGPQTATVVGQAGEEIWTDEYGRVKVHFHWDRYGKKNENSSCWVRVSSPWAGGGFGGIQLPRVGDEVIVDFIGGYPDRPIVIGRVYNASNMPPWDLPGNATQSGFLSRSKNGDRGTANALMFEDSAGAERIWLHAERDMDCEVEANESHTVDGNRTTLIGGNDTLTVRGTRTTTIDGLDTETFNAGATRTVTGEVSETTTGNETRTFNGDVTETVNGVETRTVNGDWKETITGEMTETRTGDETRTVTGAVTETIAGDVTQTITGAVTQTQTGAHDITITGDQTSSITGAVSHTVTGAYTQTVTDPVTVNANTSMTVVTPSWTVSSASQQAFWTANTLRGTPARLTVVGAAADFWGVRQQVYGGINSQWSTVKIDLAAFKNGSNGFESGQAGAQIKAIGAQIKTGGAAVISRVINLFT</sequence>
<dbReference type="AlphaFoldDB" id="A0A0C6P8X4"/>
<dbReference type="InterPro" id="IPR050708">
    <property type="entry name" value="T6SS_VgrG/RHS"/>
</dbReference>
<dbReference type="InterPro" id="IPR006531">
    <property type="entry name" value="Gp5/Vgr_OB"/>
</dbReference>
<evidence type="ECO:0000259" key="4">
    <source>
        <dbReference type="Pfam" id="PF04717"/>
    </source>
</evidence>
<keyword evidence="3" id="KW-0964">Secreted</keyword>
<comment type="subcellular location">
    <subcellularLocation>
        <location evidence="1">Secreted</location>
    </subcellularLocation>
</comment>
<organism evidence="6 7">
    <name type="scientific">Bordetella bronchiseptica 253</name>
    <dbReference type="NCBI Taxonomy" id="568707"/>
    <lineage>
        <taxon>Bacteria</taxon>
        <taxon>Pseudomonadati</taxon>
        <taxon>Pseudomonadota</taxon>
        <taxon>Betaproteobacteria</taxon>
        <taxon>Burkholderiales</taxon>
        <taxon>Alcaligenaceae</taxon>
        <taxon>Bordetella</taxon>
    </lineage>
</organism>
<dbReference type="PANTHER" id="PTHR32305:SF15">
    <property type="entry name" value="PROTEIN RHSA-RELATED"/>
    <property type="match status" value="1"/>
</dbReference>
<gene>
    <name evidence="6" type="primary">vrgS</name>
    <name evidence="6" type="ORF">BN112_2647</name>
</gene>
<feature type="domain" description="Gp5/Type VI secretion system Vgr protein OB-fold" evidence="4">
    <location>
        <begin position="388"/>
        <end position="455"/>
    </location>
</feature>
<dbReference type="KEGG" id="bbh:BN112_2647"/>
<evidence type="ECO:0000313" key="7">
    <source>
        <dbReference type="Proteomes" id="UP000007564"/>
    </source>
</evidence>
<dbReference type="InterPro" id="IPR006533">
    <property type="entry name" value="T6SS_Vgr_RhsGE"/>
</dbReference>
<dbReference type="Gene3D" id="3.55.50.10">
    <property type="entry name" value="Baseplate protein-like domains"/>
    <property type="match status" value="1"/>
</dbReference>
<evidence type="ECO:0000259" key="5">
    <source>
        <dbReference type="Pfam" id="PF22178"/>
    </source>
</evidence>
<dbReference type="Gene3D" id="2.40.50.230">
    <property type="entry name" value="Gp5 N-terminal domain"/>
    <property type="match status" value="1"/>
</dbReference>
<evidence type="ECO:0000256" key="1">
    <source>
        <dbReference type="ARBA" id="ARBA00004613"/>
    </source>
</evidence>
<dbReference type="NCBIfam" id="TIGR03361">
    <property type="entry name" value="VI_Rhs_Vgr"/>
    <property type="match status" value="1"/>
</dbReference>
<dbReference type="Pfam" id="PF05954">
    <property type="entry name" value="Phage_GPD"/>
    <property type="match status" value="1"/>
</dbReference>
<comment type="similarity">
    <text evidence="2">Belongs to the VgrG protein family.</text>
</comment>
<dbReference type="Gene3D" id="2.30.110.50">
    <property type="match status" value="1"/>
</dbReference>
<dbReference type="PANTHER" id="PTHR32305">
    <property type="match status" value="1"/>
</dbReference>
<dbReference type="Gene3D" id="4.10.220.110">
    <property type="match status" value="1"/>
</dbReference>
<dbReference type="InterPro" id="IPR017847">
    <property type="entry name" value="T6SS_RhsGE_Vgr_subset"/>
</dbReference>
<dbReference type="SUPFAM" id="SSF69349">
    <property type="entry name" value="Phage fibre proteins"/>
    <property type="match status" value="2"/>
</dbReference>
<proteinExistence type="inferred from homology"/>
<evidence type="ECO:0000313" key="6">
    <source>
        <dbReference type="EMBL" id="CCJ54564.1"/>
    </source>
</evidence>
<feature type="domain" description="Gp5/Type VI secretion system Vgr C-terminal trimerisation" evidence="5">
    <location>
        <begin position="472"/>
        <end position="582"/>
    </location>
</feature>
<dbReference type="Pfam" id="PF22178">
    <property type="entry name" value="Gp5_trimer_C"/>
    <property type="match status" value="1"/>
</dbReference>
<protein>
    <submittedName>
        <fullName evidence="6">Uncharacterized protein</fullName>
    </submittedName>
</protein>
<reference evidence="6 7" key="1">
    <citation type="journal article" date="2012" name="BMC Genomics">
        <title>Comparative genomics of the classical Bordetella subspecies: the evolution and exchange of virulence-associated diversity amongst closely related pathogens.</title>
        <authorList>
            <person name="Park J."/>
            <person name="Zhang Y."/>
            <person name="Buboltz A.M."/>
            <person name="Zhang X."/>
            <person name="Schuster S.C."/>
            <person name="Ahuja U."/>
            <person name="Liu M."/>
            <person name="Miller J.F."/>
            <person name="Sebaihia M."/>
            <person name="Bentley S.D."/>
            <person name="Parkhill J."/>
            <person name="Harvill E.T."/>
        </authorList>
    </citation>
    <scope>NUCLEOTIDE SEQUENCE [LARGE SCALE GENOMIC DNA]</scope>
    <source>
        <strain evidence="6 7">253</strain>
    </source>
</reference>
<dbReference type="NCBIfam" id="TIGR01646">
    <property type="entry name" value="vgr_GE"/>
    <property type="match status" value="1"/>
</dbReference>
<dbReference type="GO" id="GO:0005576">
    <property type="term" value="C:extracellular region"/>
    <property type="evidence" value="ECO:0007669"/>
    <property type="project" value="UniProtKB-SubCell"/>
</dbReference>
<accession>A0A0C6P8X4</accession>
<dbReference type="InterPro" id="IPR054030">
    <property type="entry name" value="Gp5_Vgr_C"/>
</dbReference>
<evidence type="ECO:0000256" key="3">
    <source>
        <dbReference type="ARBA" id="ARBA00022525"/>
    </source>
</evidence>
<dbReference type="SUPFAM" id="SSF69279">
    <property type="entry name" value="Phage tail proteins"/>
    <property type="match status" value="2"/>
</dbReference>
<dbReference type="HOGENOM" id="CLU_004121_7_3_4"/>
<name>A0A0C6P8X4_BORBO</name>
<dbReference type="RefSeq" id="WP_015064517.1">
    <property type="nucleotide sequence ID" value="NC_019382.1"/>
</dbReference>
<dbReference type="Proteomes" id="UP000007564">
    <property type="component" value="Chromosome"/>
</dbReference>
<dbReference type="InterPro" id="IPR037026">
    <property type="entry name" value="Vgr_OB-fold_dom_sf"/>
</dbReference>
<dbReference type="Pfam" id="PF04717">
    <property type="entry name" value="Phage_base_V"/>
    <property type="match status" value="1"/>
</dbReference>
<evidence type="ECO:0000256" key="2">
    <source>
        <dbReference type="ARBA" id="ARBA00005558"/>
    </source>
</evidence>